<dbReference type="CDD" id="cd09618">
    <property type="entry name" value="CBM9_like_2"/>
    <property type="match status" value="1"/>
</dbReference>
<organism evidence="2 3">
    <name type="scientific">Thermoflexibacter ruber</name>
    <dbReference type="NCBI Taxonomy" id="1003"/>
    <lineage>
        <taxon>Bacteria</taxon>
        <taxon>Pseudomonadati</taxon>
        <taxon>Bacteroidota</taxon>
        <taxon>Cytophagia</taxon>
        <taxon>Cytophagales</taxon>
        <taxon>Thermoflexibacteraceae</taxon>
        <taxon>Thermoflexibacter</taxon>
    </lineage>
</organism>
<evidence type="ECO:0000259" key="1">
    <source>
        <dbReference type="Pfam" id="PF19313"/>
    </source>
</evidence>
<protein>
    <submittedName>
        <fullName evidence="2">Carbohydrate family 9 binding domain-like</fullName>
    </submittedName>
</protein>
<evidence type="ECO:0000313" key="3">
    <source>
        <dbReference type="Proteomes" id="UP000199513"/>
    </source>
</evidence>
<dbReference type="EMBL" id="FONY01000019">
    <property type="protein sequence ID" value="SFF17995.1"/>
    <property type="molecule type" value="Genomic_DNA"/>
</dbReference>
<dbReference type="Proteomes" id="UP000199513">
    <property type="component" value="Unassembled WGS sequence"/>
</dbReference>
<dbReference type="InterPro" id="IPR045670">
    <property type="entry name" value="DUF5916"/>
</dbReference>
<reference evidence="3" key="1">
    <citation type="submission" date="2016-10" db="EMBL/GenBank/DDBJ databases">
        <authorList>
            <person name="Varghese N."/>
            <person name="Submissions S."/>
        </authorList>
    </citation>
    <scope>NUCLEOTIDE SEQUENCE [LARGE SCALE GENOMIC DNA]</scope>
    <source>
        <strain>GEY</strain>
        <strain evidence="3">DSM 9560</strain>
    </source>
</reference>
<dbReference type="RefSeq" id="WP_091545317.1">
    <property type="nucleotide sequence ID" value="NZ_FONY01000019.1"/>
</dbReference>
<sequence length="746" mass="86014">MKHLYKISVILSSVSFFSLLFLGNVYLALGQNGSPRQIHIKRATGKMHVDGLVEEKDWEMAEVAKDFNQYFPFDSSLSIAKTEVRFTYDEHFIYFSAICYHNIKGKFITNSLRRDYRSPAADGVSLVLDPFQDQTNAFFFGTNPYGVQREGLIANGGTLQTDLSLSWDNKWYSEAKITENGWTVEMAIPFKTLRFKEGATTWRVNFYRIDSKYNERSVWSHVPRNFQLYSLAYTGELVWDAPLKKPSANVAVIPFVTGGVSKNHLAGTPQNTVSGVGGDAKIGVTPSLNLDLTINPDFSQVEVDRQVTNLDRFEIFFPERRQFFLENADLFSDFGNARIRPFFSRRIGIAIDKNTGQNLQNPIWFGARLSGRLDKNWRVGLMNMQAAKDAGIGLPSYNYTVAAIQRKVFSRSNIGGIFVNKENFAIAHADSTGFSQFNRLMGLDYNLASANNTWTGKFFYHQTLTSKEQANNEQFAHGASLVYSKPHIRVEWNHQMVGKSFDAQVGYVPRRDFKQINPIFVYFFFPKSKLINRINIYSEFSSIWNGENLNTDRGLWLGLAFRLQNTAELAFWWASNYTYLFFPFDPTNTGGKKLAQGTAYTYNSFNFDYTSDQRKNFFLTSTGYMGEYFNGNRFNLTGTLNYRLQPYVIFSLDYTYNRLRFPEPYSSTDLYLLGPKFDVTFSKNLFLTAYFQYNSQINNININTRFQWRFKPVSDLFIVYTDNYFADVFRVKNRGVVLKLTYWLNI</sequence>
<dbReference type="AlphaFoldDB" id="A0A1I2GK77"/>
<evidence type="ECO:0000313" key="2">
    <source>
        <dbReference type="EMBL" id="SFF17995.1"/>
    </source>
</evidence>
<gene>
    <name evidence="2" type="ORF">SAMN04488541_10196</name>
</gene>
<proteinExistence type="predicted"/>
<accession>A0A1I2GK77</accession>
<dbReference type="Pfam" id="PF19313">
    <property type="entry name" value="DUF5916"/>
    <property type="match status" value="1"/>
</dbReference>
<dbReference type="Gene3D" id="2.60.40.1190">
    <property type="match status" value="1"/>
</dbReference>
<feature type="domain" description="DUF5916" evidence="1">
    <location>
        <begin position="251"/>
        <end position="656"/>
    </location>
</feature>
<dbReference type="STRING" id="1003.SAMN04488541_10196"/>
<keyword evidence="3" id="KW-1185">Reference proteome</keyword>
<dbReference type="SUPFAM" id="SSF49344">
    <property type="entry name" value="CBD9-like"/>
    <property type="match status" value="1"/>
</dbReference>
<name>A0A1I2GK77_9BACT</name>